<organism evidence="5 6">
    <name type="scientific">Pythium insidiosum</name>
    <name type="common">Pythiosis disease agent</name>
    <dbReference type="NCBI Taxonomy" id="114742"/>
    <lineage>
        <taxon>Eukaryota</taxon>
        <taxon>Sar</taxon>
        <taxon>Stramenopiles</taxon>
        <taxon>Oomycota</taxon>
        <taxon>Peronosporomycetes</taxon>
        <taxon>Pythiales</taxon>
        <taxon>Pythiaceae</taxon>
        <taxon>Pythium</taxon>
    </lineage>
</organism>
<dbReference type="GO" id="GO:0005524">
    <property type="term" value="F:ATP binding"/>
    <property type="evidence" value="ECO:0007669"/>
    <property type="project" value="UniProtKB-KW"/>
</dbReference>
<sequence>MLCMVCALLRHSQIVIFDEATASIDHETDKKLQRVIREAFAESTVLTIAHRLDTVLDSDRIVVLDDGRVVECAPPKQLIEKGNGHFFDLAQEGGYLVKFATGA</sequence>
<evidence type="ECO:0000256" key="3">
    <source>
        <dbReference type="ARBA" id="ARBA00022741"/>
    </source>
</evidence>
<comment type="subcellular location">
    <subcellularLocation>
        <location evidence="1">Endomembrane system</location>
        <topology evidence="1">Multi-pass membrane protein</topology>
    </subcellularLocation>
</comment>
<keyword evidence="2" id="KW-0677">Repeat</keyword>
<name>A0AAD5L5H4_PYTIN</name>
<dbReference type="PANTHER" id="PTHR24223:SF443">
    <property type="entry name" value="MULTIDRUG-RESISTANCE LIKE PROTEIN 1, ISOFORM I"/>
    <property type="match status" value="1"/>
</dbReference>
<dbReference type="Gene3D" id="3.40.50.300">
    <property type="entry name" value="P-loop containing nucleotide triphosphate hydrolases"/>
    <property type="match status" value="1"/>
</dbReference>
<dbReference type="SUPFAM" id="SSF52540">
    <property type="entry name" value="P-loop containing nucleoside triphosphate hydrolases"/>
    <property type="match status" value="1"/>
</dbReference>
<dbReference type="GO" id="GO:0042626">
    <property type="term" value="F:ATPase-coupled transmembrane transporter activity"/>
    <property type="evidence" value="ECO:0007669"/>
    <property type="project" value="TreeGrafter"/>
</dbReference>
<evidence type="ECO:0000256" key="1">
    <source>
        <dbReference type="ARBA" id="ARBA00004127"/>
    </source>
</evidence>
<proteinExistence type="predicted"/>
<keyword evidence="4" id="KW-0067">ATP-binding</keyword>
<gene>
    <name evidence="5" type="ORF">P43SY_011500</name>
</gene>
<evidence type="ECO:0000313" key="6">
    <source>
        <dbReference type="Proteomes" id="UP001209570"/>
    </source>
</evidence>
<evidence type="ECO:0000313" key="5">
    <source>
        <dbReference type="EMBL" id="KAJ0389044.1"/>
    </source>
</evidence>
<dbReference type="PANTHER" id="PTHR24223">
    <property type="entry name" value="ATP-BINDING CASSETTE SUB-FAMILY C"/>
    <property type="match status" value="1"/>
</dbReference>
<evidence type="ECO:0008006" key="7">
    <source>
        <dbReference type="Google" id="ProtNLM"/>
    </source>
</evidence>
<dbReference type="InterPro" id="IPR050173">
    <property type="entry name" value="ABC_transporter_C-like"/>
</dbReference>
<keyword evidence="3" id="KW-0547">Nucleotide-binding</keyword>
<evidence type="ECO:0000256" key="4">
    <source>
        <dbReference type="ARBA" id="ARBA00022840"/>
    </source>
</evidence>
<comment type="caution">
    <text evidence="5">The sequence shown here is derived from an EMBL/GenBank/DDBJ whole genome shotgun (WGS) entry which is preliminary data.</text>
</comment>
<evidence type="ECO:0000256" key="2">
    <source>
        <dbReference type="ARBA" id="ARBA00022737"/>
    </source>
</evidence>
<dbReference type="AlphaFoldDB" id="A0AAD5L5H4"/>
<dbReference type="Proteomes" id="UP001209570">
    <property type="component" value="Unassembled WGS sequence"/>
</dbReference>
<reference evidence="5" key="1">
    <citation type="submission" date="2021-12" db="EMBL/GenBank/DDBJ databases">
        <title>Prjna785345.</title>
        <authorList>
            <person name="Rujirawat T."/>
            <person name="Krajaejun T."/>
        </authorList>
    </citation>
    <scope>NUCLEOTIDE SEQUENCE</scope>
    <source>
        <strain evidence="5">Pi057C3</strain>
    </source>
</reference>
<dbReference type="GO" id="GO:0016020">
    <property type="term" value="C:membrane"/>
    <property type="evidence" value="ECO:0007669"/>
    <property type="project" value="TreeGrafter"/>
</dbReference>
<dbReference type="GO" id="GO:0012505">
    <property type="term" value="C:endomembrane system"/>
    <property type="evidence" value="ECO:0007669"/>
    <property type="project" value="UniProtKB-SubCell"/>
</dbReference>
<keyword evidence="6" id="KW-1185">Reference proteome</keyword>
<protein>
    <recommendedName>
        <fullName evidence="7">ABC transporter domain-containing protein</fullName>
    </recommendedName>
</protein>
<dbReference type="EMBL" id="JAKCXM010005123">
    <property type="protein sequence ID" value="KAJ0389044.1"/>
    <property type="molecule type" value="Genomic_DNA"/>
</dbReference>
<dbReference type="InterPro" id="IPR027417">
    <property type="entry name" value="P-loop_NTPase"/>
</dbReference>
<accession>A0AAD5L5H4</accession>